<evidence type="ECO:0000256" key="5">
    <source>
        <dbReference type="ARBA" id="ARBA00023163"/>
    </source>
</evidence>
<reference evidence="9 10" key="1">
    <citation type="journal article" date="2019" name="Emerg. Microbes Infect.">
        <title>Comprehensive subspecies identification of 175 nontuberculous mycobacteria species based on 7547 genomic profiles.</title>
        <authorList>
            <person name="Matsumoto Y."/>
            <person name="Kinjo T."/>
            <person name="Motooka D."/>
            <person name="Nabeya D."/>
            <person name="Jung N."/>
            <person name="Uechi K."/>
            <person name="Horii T."/>
            <person name="Iida T."/>
            <person name="Fujita J."/>
            <person name="Nakamura S."/>
        </authorList>
    </citation>
    <scope>NUCLEOTIDE SEQUENCE [LARGE SCALE GENOMIC DNA]</scope>
    <source>
        <strain evidence="9 10">JCM 30396</strain>
    </source>
</reference>
<dbReference type="InterPro" id="IPR014293">
    <property type="entry name" value="RNA_pol_sigma70_actinobac"/>
</dbReference>
<name>A0A7I7T880_9MYCO</name>
<dbReference type="PANTHER" id="PTHR43133:SF59">
    <property type="entry name" value="ECF RNA POLYMERASE SIGMA FACTOR SIGR"/>
    <property type="match status" value="1"/>
</dbReference>
<dbReference type="Pfam" id="PF04542">
    <property type="entry name" value="Sigma70_r2"/>
    <property type="match status" value="1"/>
</dbReference>
<dbReference type="GO" id="GO:0003677">
    <property type="term" value="F:DNA binding"/>
    <property type="evidence" value="ECO:0007669"/>
    <property type="project" value="UniProtKB-KW"/>
</dbReference>
<dbReference type="Proteomes" id="UP000467148">
    <property type="component" value="Chromosome"/>
</dbReference>
<dbReference type="InterPro" id="IPR013249">
    <property type="entry name" value="RNA_pol_sigma70_r4_t2"/>
</dbReference>
<dbReference type="Pfam" id="PF08281">
    <property type="entry name" value="Sigma70_r4_2"/>
    <property type="match status" value="1"/>
</dbReference>
<evidence type="ECO:0000259" key="7">
    <source>
        <dbReference type="Pfam" id="PF04542"/>
    </source>
</evidence>
<evidence type="ECO:0000256" key="4">
    <source>
        <dbReference type="ARBA" id="ARBA00023125"/>
    </source>
</evidence>
<dbReference type="InterPro" id="IPR014284">
    <property type="entry name" value="RNA_pol_sigma-70_dom"/>
</dbReference>
<evidence type="ECO:0000313" key="10">
    <source>
        <dbReference type="Proteomes" id="UP000467148"/>
    </source>
</evidence>
<dbReference type="NCBIfam" id="TIGR02947">
    <property type="entry name" value="SigH_actino"/>
    <property type="match status" value="1"/>
</dbReference>
<dbReference type="InterPro" id="IPR036388">
    <property type="entry name" value="WH-like_DNA-bd_sf"/>
</dbReference>
<sequence length="250" mass="28055">MSAAVAMMAQEQAPAFLVRPIPLPELVWGAAAEGTVSPTMTDIDTEAPAREESDAELTARFERDAIPLLDQLYGGALRMTRNPADAEDLLQETMVKAYAGFRSFREGTNLKAWLYRILTNTYINSYRKKQRQPAEYPTEEITDWQLAANAQHTSTGLRSAEVEALELLPDTEIKEALQALPEEFRMAVYYADVEGFPYKEIAEIMDTPIGTVMSRLHRGRRQLRALLADVAKERGFNRGQVEDTPEEVVS</sequence>
<evidence type="ECO:0000256" key="2">
    <source>
        <dbReference type="ARBA" id="ARBA00023015"/>
    </source>
</evidence>
<dbReference type="PANTHER" id="PTHR43133">
    <property type="entry name" value="RNA POLYMERASE ECF-TYPE SIGMA FACTO"/>
    <property type="match status" value="1"/>
</dbReference>
<dbReference type="GO" id="GO:0016987">
    <property type="term" value="F:sigma factor activity"/>
    <property type="evidence" value="ECO:0007669"/>
    <property type="project" value="UniProtKB-KW"/>
</dbReference>
<dbReference type="InterPro" id="IPR007627">
    <property type="entry name" value="RNA_pol_sigma70_r2"/>
</dbReference>
<feature type="domain" description="RNA polymerase sigma-70 region 2" evidence="7">
    <location>
        <begin position="69"/>
        <end position="131"/>
    </location>
</feature>
<feature type="domain" description="RNA polymerase sigma factor 70 region 4 type 2" evidence="8">
    <location>
        <begin position="172"/>
        <end position="223"/>
    </location>
</feature>
<organism evidence="9 10">
    <name type="scientific">Mycolicibacterium helvum</name>
    <dbReference type="NCBI Taxonomy" id="1534349"/>
    <lineage>
        <taxon>Bacteria</taxon>
        <taxon>Bacillati</taxon>
        <taxon>Actinomycetota</taxon>
        <taxon>Actinomycetes</taxon>
        <taxon>Mycobacteriales</taxon>
        <taxon>Mycobacteriaceae</taxon>
        <taxon>Mycolicibacterium</taxon>
    </lineage>
</organism>
<accession>A0A7I7T880</accession>
<dbReference type="InterPro" id="IPR039425">
    <property type="entry name" value="RNA_pol_sigma-70-like"/>
</dbReference>
<dbReference type="SUPFAM" id="SSF88659">
    <property type="entry name" value="Sigma3 and sigma4 domains of RNA polymerase sigma factors"/>
    <property type="match status" value="1"/>
</dbReference>
<evidence type="ECO:0000256" key="3">
    <source>
        <dbReference type="ARBA" id="ARBA00023082"/>
    </source>
</evidence>
<dbReference type="SUPFAM" id="SSF88946">
    <property type="entry name" value="Sigma2 domain of RNA polymerase sigma factors"/>
    <property type="match status" value="1"/>
</dbReference>
<dbReference type="PROSITE" id="PS01063">
    <property type="entry name" value="SIGMA70_ECF"/>
    <property type="match status" value="1"/>
</dbReference>
<dbReference type="InterPro" id="IPR013325">
    <property type="entry name" value="RNA_pol_sigma_r2"/>
</dbReference>
<dbReference type="FunFam" id="1.10.1740.10:FF:000003">
    <property type="entry name" value="RNA polymerase sigma factor"/>
    <property type="match status" value="1"/>
</dbReference>
<dbReference type="CDD" id="cd06171">
    <property type="entry name" value="Sigma70_r4"/>
    <property type="match status" value="1"/>
</dbReference>
<dbReference type="InterPro" id="IPR000838">
    <property type="entry name" value="RNA_pol_sigma70_ECF_CS"/>
</dbReference>
<evidence type="ECO:0000256" key="6">
    <source>
        <dbReference type="RuleBase" id="RU000716"/>
    </source>
</evidence>
<evidence type="ECO:0000256" key="1">
    <source>
        <dbReference type="ARBA" id="ARBA00010641"/>
    </source>
</evidence>
<dbReference type="GO" id="GO:0006979">
    <property type="term" value="P:response to oxidative stress"/>
    <property type="evidence" value="ECO:0007669"/>
    <property type="project" value="UniProtKB-ARBA"/>
</dbReference>
<dbReference type="NCBIfam" id="TIGR02937">
    <property type="entry name" value="sigma70-ECF"/>
    <property type="match status" value="1"/>
</dbReference>
<keyword evidence="4 6" id="KW-0238">DNA-binding</keyword>
<keyword evidence="10" id="KW-1185">Reference proteome</keyword>
<protein>
    <recommendedName>
        <fullName evidence="6">RNA polymerase sigma factor</fullName>
    </recommendedName>
</protein>
<dbReference type="GO" id="GO:0009408">
    <property type="term" value="P:response to heat"/>
    <property type="evidence" value="ECO:0007669"/>
    <property type="project" value="UniProtKB-ARBA"/>
</dbReference>
<keyword evidence="2 6" id="KW-0805">Transcription regulation</keyword>
<dbReference type="AlphaFoldDB" id="A0A7I7T880"/>
<dbReference type="FunFam" id="1.10.10.10:FF:000068">
    <property type="entry name" value="RNA polymerase sigma factor"/>
    <property type="match status" value="1"/>
</dbReference>
<dbReference type="GO" id="GO:0006352">
    <property type="term" value="P:DNA-templated transcription initiation"/>
    <property type="evidence" value="ECO:0007669"/>
    <property type="project" value="InterPro"/>
</dbReference>
<evidence type="ECO:0000313" key="9">
    <source>
        <dbReference type="EMBL" id="BBY65437.1"/>
    </source>
</evidence>
<dbReference type="Gene3D" id="1.10.10.10">
    <property type="entry name" value="Winged helix-like DNA-binding domain superfamily/Winged helix DNA-binding domain"/>
    <property type="match status" value="1"/>
</dbReference>
<keyword evidence="3 6" id="KW-0731">Sigma factor</keyword>
<evidence type="ECO:0000259" key="8">
    <source>
        <dbReference type="Pfam" id="PF08281"/>
    </source>
</evidence>
<dbReference type="EMBL" id="AP022596">
    <property type="protein sequence ID" value="BBY65437.1"/>
    <property type="molecule type" value="Genomic_DNA"/>
</dbReference>
<gene>
    <name evidence="9" type="primary">sigH</name>
    <name evidence="9" type="ORF">MHEL_36800</name>
</gene>
<keyword evidence="5 6" id="KW-0804">Transcription</keyword>
<dbReference type="InterPro" id="IPR013324">
    <property type="entry name" value="RNA_pol_sigma_r3/r4-like"/>
</dbReference>
<dbReference type="KEGG" id="mhev:MHEL_36800"/>
<comment type="similarity">
    <text evidence="1 6">Belongs to the sigma-70 factor family. ECF subfamily.</text>
</comment>
<dbReference type="Gene3D" id="1.10.1740.10">
    <property type="match status" value="1"/>
</dbReference>
<proteinExistence type="inferred from homology"/>